<evidence type="ECO:0000259" key="2">
    <source>
        <dbReference type="Pfam" id="PF21671"/>
    </source>
</evidence>
<protein>
    <recommendedName>
        <fullName evidence="2">Protein CPL1-like domain-containing protein</fullName>
    </recommendedName>
</protein>
<feature type="signal peptide" evidence="1">
    <location>
        <begin position="1"/>
        <end position="20"/>
    </location>
</feature>
<sequence>MLSRLAVIISALALFSTARAAQTFVGCVLQATVALTADYATRTSSQSACNTRCLAQQATNPSIQYSYFVAGTALGNNCYCDATGSYVAASAYVLPSGDTTTDCSALGLGLNLGLLATATDLSTTFAFQGCTNTLTGVVINLAQGTILGGAIVQDPQACFQRCAGNLNAYFIPIVPSVTAIAPTYGCVCDPSGPGALGACGLSTFFKYTHSASASQQAQARKRDQLALNAKAHTERRKSFCPGRMTSCLIPGVEDSWECVDPQSDLESCGGCTHGEYTSDGPTNSTATGTDCTNMPGVLMGGSTCTNGQCVAFACKRKWTLQRGKCIRGSSK</sequence>
<dbReference type="InterPro" id="IPR048661">
    <property type="entry name" value="CPL1-like"/>
</dbReference>
<dbReference type="InterPro" id="IPR038955">
    <property type="entry name" value="PriA/CPL1_fungi"/>
</dbReference>
<reference evidence="3 4" key="1">
    <citation type="submission" date="2013-07" db="EMBL/GenBank/DDBJ databases">
        <title>The Genome Sequence of Kwoniella mangroviensis CBS10435.</title>
        <authorList>
            <consortium name="The Broad Institute Genome Sequencing Platform"/>
            <person name="Cuomo C."/>
            <person name="Litvintseva A."/>
            <person name="Chen Y."/>
            <person name="Heitman J."/>
            <person name="Sun S."/>
            <person name="Springer D."/>
            <person name="Dromer F."/>
            <person name="Young S.K."/>
            <person name="Zeng Q."/>
            <person name="Gargeya S."/>
            <person name="Fitzgerald M."/>
            <person name="Abouelleil A."/>
            <person name="Alvarado L."/>
            <person name="Berlin A.M."/>
            <person name="Chapman S.B."/>
            <person name="Dewar J."/>
            <person name="Goldberg J."/>
            <person name="Griggs A."/>
            <person name="Gujja S."/>
            <person name="Hansen M."/>
            <person name="Howarth C."/>
            <person name="Imamovic A."/>
            <person name="Larimer J."/>
            <person name="McCowan C."/>
            <person name="Murphy C."/>
            <person name="Pearson M."/>
            <person name="Priest M."/>
            <person name="Roberts A."/>
            <person name="Saif S."/>
            <person name="Shea T."/>
            <person name="Sykes S."/>
            <person name="Wortman J."/>
            <person name="Nusbaum C."/>
            <person name="Birren B."/>
        </authorList>
    </citation>
    <scope>NUCLEOTIDE SEQUENCE [LARGE SCALE GENOMIC DNA]</scope>
    <source>
        <strain evidence="3 4">CBS 10435</strain>
    </source>
</reference>
<evidence type="ECO:0000313" key="4">
    <source>
        <dbReference type="Proteomes" id="UP000092583"/>
    </source>
</evidence>
<name>A0A1B9IUH4_9TREE</name>
<feature type="domain" description="Protein CPL1-like" evidence="2">
    <location>
        <begin position="256"/>
        <end position="322"/>
    </location>
</feature>
<dbReference type="AlphaFoldDB" id="A0A1B9IUH4"/>
<dbReference type="PANTHER" id="PTHR35192:SF2">
    <property type="entry name" value="APPLE DOMAIN-CONTAINING PROTEIN"/>
    <property type="match status" value="1"/>
</dbReference>
<dbReference type="PANTHER" id="PTHR35192">
    <property type="entry name" value="PROTEIN, PUTATIVE-RELATED"/>
    <property type="match status" value="1"/>
</dbReference>
<feature type="chain" id="PRO_5008628896" description="Protein CPL1-like domain-containing protein" evidence="1">
    <location>
        <begin position="21"/>
        <end position="331"/>
    </location>
</feature>
<dbReference type="EMBL" id="KI669461">
    <property type="protein sequence ID" value="OCF59186.1"/>
    <property type="molecule type" value="Genomic_DNA"/>
</dbReference>
<evidence type="ECO:0000256" key="1">
    <source>
        <dbReference type="SAM" id="SignalP"/>
    </source>
</evidence>
<reference evidence="4" key="2">
    <citation type="submission" date="2013-12" db="EMBL/GenBank/DDBJ databases">
        <title>Evolution of pathogenesis and genome organization in the Tremellales.</title>
        <authorList>
            <person name="Cuomo C."/>
            <person name="Litvintseva A."/>
            <person name="Heitman J."/>
            <person name="Chen Y."/>
            <person name="Sun S."/>
            <person name="Springer D."/>
            <person name="Dromer F."/>
            <person name="Young S."/>
            <person name="Zeng Q."/>
            <person name="Chapman S."/>
            <person name="Gujja S."/>
            <person name="Saif S."/>
            <person name="Birren B."/>
        </authorList>
    </citation>
    <scope>NUCLEOTIDE SEQUENCE [LARGE SCALE GENOMIC DNA]</scope>
    <source>
        <strain evidence="4">CBS 10435</strain>
    </source>
</reference>
<organism evidence="3 4">
    <name type="scientific">Kwoniella mangroviensis CBS 10435</name>
    <dbReference type="NCBI Taxonomy" id="1331196"/>
    <lineage>
        <taxon>Eukaryota</taxon>
        <taxon>Fungi</taxon>
        <taxon>Dikarya</taxon>
        <taxon>Basidiomycota</taxon>
        <taxon>Agaricomycotina</taxon>
        <taxon>Tremellomycetes</taxon>
        <taxon>Tremellales</taxon>
        <taxon>Cryptococcaceae</taxon>
        <taxon>Kwoniella</taxon>
    </lineage>
</organism>
<accession>A0A1B9IUH4</accession>
<gene>
    <name evidence="3" type="ORF">L486_03688</name>
</gene>
<keyword evidence="1" id="KW-0732">Signal</keyword>
<dbReference type="STRING" id="1331196.A0A1B9IUH4"/>
<proteinExistence type="predicted"/>
<dbReference type="Pfam" id="PF21671">
    <property type="entry name" value="CPL1-like"/>
    <property type="match status" value="1"/>
</dbReference>
<dbReference type="Proteomes" id="UP000092583">
    <property type="component" value="Unassembled WGS sequence"/>
</dbReference>
<evidence type="ECO:0000313" key="3">
    <source>
        <dbReference type="EMBL" id="OCF59186.1"/>
    </source>
</evidence>
<keyword evidence="4" id="KW-1185">Reference proteome</keyword>
<dbReference type="OrthoDB" id="2560920at2759"/>